<comment type="caution">
    <text evidence="5">The sequence shown here is derived from an EMBL/GenBank/DDBJ whole genome shotgun (WGS) entry which is preliminary data.</text>
</comment>
<dbReference type="SUPFAM" id="SSF52540">
    <property type="entry name" value="P-loop containing nucleoside triphosphate hydrolases"/>
    <property type="match status" value="1"/>
</dbReference>
<dbReference type="GO" id="GO:0043657">
    <property type="term" value="C:host cell"/>
    <property type="evidence" value="ECO:0007669"/>
    <property type="project" value="UniProtKB-SubCell"/>
</dbReference>
<evidence type="ECO:0000259" key="4">
    <source>
        <dbReference type="Pfam" id="PF20147"/>
    </source>
</evidence>
<dbReference type="VEuPathDB" id="FungiDB:FUN_020280"/>
<dbReference type="Proteomes" id="UP000234323">
    <property type="component" value="Unassembled WGS sequence"/>
</dbReference>
<dbReference type="InterPro" id="IPR045379">
    <property type="entry name" value="Crinkler_N"/>
</dbReference>
<comment type="subcellular location">
    <subcellularLocation>
        <location evidence="1">Host cell</location>
    </subcellularLocation>
    <subcellularLocation>
        <location evidence="2">Secreted</location>
    </subcellularLocation>
</comment>
<evidence type="ECO:0000313" key="6">
    <source>
        <dbReference type="Proteomes" id="UP000234323"/>
    </source>
</evidence>
<feature type="domain" description="Crinkler effector protein N-terminal" evidence="4">
    <location>
        <begin position="21"/>
        <end position="118"/>
    </location>
</feature>
<protein>
    <recommendedName>
        <fullName evidence="4">Crinkler effector protein N-terminal domain-containing protein</fullName>
    </recommendedName>
</protein>
<keyword evidence="3" id="KW-0964">Secreted</keyword>
<sequence>MTPNLRTDLKKKTKKSTYLSNAFEIECLTEMSISKLRHVIYKMNKKSFNNFDSNKLILWKVDIPGDTNDVKMKTLQNRSRIDKERSIIKELGGIELTPFDDVGDIFKCSSKNICIIVQPPATITNQGITDYITESGYLPRLSGLGGTLLRLDMKVGSTNEGVNLSGRDRQLISLRFDIIKSLINELKYKKVILVQAPPFSGKTSTAQILEEALVNAPEYSNHRIIRISLLWSSHINWDTFGKKWKSIVGISWEEWTDQCRLIPSILIVDEAHLIYGKDKEVSNKESADKESADQFWATVKSLLQEVSDLNIIMFAAYGYRSSNYAGLATPVKLPETNCKSLIDINFSQGELKTYVMNYCNKCFKILNQQDVLELYKYIQKVTEGYAGLVRHILGSIENGLKNKIDELNWKIIFRYLNSKEFDLSIYSNCRAVPNVKSLNWKQLELCEETYLKGKTSFSDDEDTIYLVKTGVLMVVDNKYLTFAAPLFKREFFQQNYGVSSSIDITFTDLYQFIVKIFTAMCNEQNGNILRETLGFGSDGRILEQTWQKEFYRIGTQVLGKDHFLSCEVGSVFGCEGKIDFYADKLDWAIKLLRDGEDMAKHKRRFEPGGKYKEIVKYVKSIAIIDICSIGSVDIYNEAKKVQEMKVDFIYVSCLKDFDAFKIESLGKKPVIISFQNSVR</sequence>
<gene>
    <name evidence="5" type="ORF">RhiirA4_422733</name>
</gene>
<dbReference type="VEuPathDB" id="FungiDB:RhiirA1_495218"/>
<dbReference type="AlphaFoldDB" id="A0A2I1GR73"/>
<dbReference type="VEuPathDB" id="FungiDB:RhiirFUN_004053"/>
<dbReference type="GO" id="GO:0005576">
    <property type="term" value="C:extracellular region"/>
    <property type="evidence" value="ECO:0007669"/>
    <property type="project" value="UniProtKB-SubCell"/>
</dbReference>
<reference evidence="5 6" key="1">
    <citation type="submission" date="2015-10" db="EMBL/GenBank/DDBJ databases">
        <title>Genome analyses suggest a sexual origin of heterokaryosis in a supposedly ancient asexual fungus.</title>
        <authorList>
            <person name="Ropars J."/>
            <person name="Sedzielewska K."/>
            <person name="Noel J."/>
            <person name="Charron P."/>
            <person name="Farinelli L."/>
            <person name="Marton T."/>
            <person name="Kruger M."/>
            <person name="Pelin A."/>
            <person name="Brachmann A."/>
            <person name="Corradi N."/>
        </authorList>
    </citation>
    <scope>NUCLEOTIDE SEQUENCE [LARGE SCALE GENOMIC DNA]</scope>
    <source>
        <strain evidence="5 6">A4</strain>
    </source>
</reference>
<keyword evidence="6" id="KW-1185">Reference proteome</keyword>
<proteinExistence type="predicted"/>
<dbReference type="InterPro" id="IPR027417">
    <property type="entry name" value="P-loop_NTPase"/>
</dbReference>
<dbReference type="Gene3D" id="3.40.50.300">
    <property type="entry name" value="P-loop containing nucleotide triphosphate hydrolases"/>
    <property type="match status" value="1"/>
</dbReference>
<evidence type="ECO:0000256" key="2">
    <source>
        <dbReference type="ARBA" id="ARBA00004613"/>
    </source>
</evidence>
<accession>A0A2I1GR73</accession>
<evidence type="ECO:0000256" key="3">
    <source>
        <dbReference type="ARBA" id="ARBA00022525"/>
    </source>
</evidence>
<organism evidence="5 6">
    <name type="scientific">Rhizophagus irregularis</name>
    <dbReference type="NCBI Taxonomy" id="588596"/>
    <lineage>
        <taxon>Eukaryota</taxon>
        <taxon>Fungi</taxon>
        <taxon>Fungi incertae sedis</taxon>
        <taxon>Mucoromycota</taxon>
        <taxon>Glomeromycotina</taxon>
        <taxon>Glomeromycetes</taxon>
        <taxon>Glomerales</taxon>
        <taxon>Glomeraceae</taxon>
        <taxon>Rhizophagus</taxon>
    </lineage>
</organism>
<evidence type="ECO:0000313" key="5">
    <source>
        <dbReference type="EMBL" id="PKY49158.1"/>
    </source>
</evidence>
<dbReference type="Pfam" id="PF20147">
    <property type="entry name" value="Crinkler"/>
    <property type="match status" value="1"/>
</dbReference>
<dbReference type="EMBL" id="LLXI01000710">
    <property type="protein sequence ID" value="PKY49158.1"/>
    <property type="molecule type" value="Genomic_DNA"/>
</dbReference>
<evidence type="ECO:0000256" key="1">
    <source>
        <dbReference type="ARBA" id="ARBA00004340"/>
    </source>
</evidence>
<name>A0A2I1GR73_9GLOM</name>